<sequence>MTPGAPPFDNCLPKPKFRANQRRLLGAEQTATAGMRKISKIKAEHRKTSKVSGIGAESCDDEISKGKQDSLAVNLASCTPSTSGKYIGDSHIEVSDEDGDNYSSCPEDVNKGKNHSVQRLDRFCKDVFSLKEDGHSARNFYVVKSDGRPAEMFRTDLFDKLRKGIDANQDSDDEYIPGNGLIRMTDRWRAEWSNGIQVPLRPSYLNSSGVRKTVLSRDSSINTSIQRKRRQLMKKFFAKPFGHAAVDPLRFYECTALDKQWLKLLNEHLSNVGKSPLSMEKFLEIMNDFEIECYKNIHRKLLEPLHSPSSRAAEQDDEAPCDICRVHECEPDDEMVFCDGCNLCVHMSCYGLQELPAGEWLCMKCRLYFGHDPPCILCPTIGGALKCVDESDEWAHVVCALWLPECRLKQDPLIVAAVFEFWRRKRLHLNNGRPLIDNLQDEIRGKDLVDLVLRRCLAKHSLTTVHLKAIMVLCSKSIIDDAENKAEEICNFKEAFCVQTNSDTQFDKSTSPSSSLVDLSHLSLRHTPRSQKKREEELDEMSLSDPSCRSQLNGLFLRKRKVKQENFVPDQLKDEENIRRRSLRSWKDQSVVENEETVTVNNITQSENRNNSVDVEQACSPTSKQDHYLNSSVNRELSSDEMTMNRVNSSIKCNVSNTVVSLEQFYSIRNNNRMILKRRRSESKKPTGKFGSPLRKRRRTVAETSTTKVALLESLNSKDFDKDSKQRYSIF</sequence>
<evidence type="ECO:0000313" key="8">
    <source>
        <dbReference type="Proteomes" id="UP000267027"/>
    </source>
</evidence>
<dbReference type="InterPro" id="IPR019786">
    <property type="entry name" value="Zinc_finger_PHD-type_CS"/>
</dbReference>
<dbReference type="OrthoDB" id="20839at2759"/>
<reference evidence="7 8" key="2">
    <citation type="submission" date="2018-11" db="EMBL/GenBank/DDBJ databases">
        <authorList>
            <consortium name="Pathogen Informatics"/>
        </authorList>
    </citation>
    <scope>NUCLEOTIDE SEQUENCE [LARGE SCALE GENOMIC DNA]</scope>
    <source>
        <strain evidence="7 8">Costa Rica</strain>
    </source>
</reference>
<gene>
    <name evidence="7" type="ORF">ACOC_LOCUS5328</name>
</gene>
<dbReference type="PANTHER" id="PTHR13793">
    <property type="entry name" value="PHD FINGER PROTEINS"/>
    <property type="match status" value="1"/>
</dbReference>
<dbReference type="PANTHER" id="PTHR13793:SF160">
    <property type="entry name" value="PHD FINGER PROTEIN RHINOCEROS"/>
    <property type="match status" value="1"/>
</dbReference>
<feature type="region of interest" description="Disordered" evidence="5">
    <location>
        <begin position="504"/>
        <end position="546"/>
    </location>
</feature>
<keyword evidence="2 4" id="KW-0863">Zinc-finger</keyword>
<dbReference type="GO" id="GO:0006357">
    <property type="term" value="P:regulation of transcription by RNA polymerase II"/>
    <property type="evidence" value="ECO:0007669"/>
    <property type="project" value="TreeGrafter"/>
</dbReference>
<dbReference type="InterPro" id="IPR019787">
    <property type="entry name" value="Znf_PHD-finger"/>
</dbReference>
<evidence type="ECO:0000313" key="7">
    <source>
        <dbReference type="EMBL" id="VDM56913.1"/>
    </source>
</evidence>
<dbReference type="PROSITE" id="PS01359">
    <property type="entry name" value="ZF_PHD_1"/>
    <property type="match status" value="1"/>
</dbReference>
<feature type="region of interest" description="Disordered" evidence="5">
    <location>
        <begin position="606"/>
        <end position="625"/>
    </location>
</feature>
<protein>
    <submittedName>
        <fullName evidence="9">PHD-type domain-containing protein</fullName>
    </submittedName>
</protein>
<dbReference type="SUPFAM" id="SSF57903">
    <property type="entry name" value="FYVE/PHD zinc finger"/>
    <property type="match status" value="1"/>
</dbReference>
<accession>A0A0R3PKY0</accession>
<keyword evidence="3" id="KW-0862">Zinc</keyword>
<evidence type="ECO:0000256" key="2">
    <source>
        <dbReference type="ARBA" id="ARBA00022771"/>
    </source>
</evidence>
<dbReference type="AlphaFoldDB" id="A0A0R3PKY0"/>
<evidence type="ECO:0000256" key="5">
    <source>
        <dbReference type="SAM" id="MobiDB-lite"/>
    </source>
</evidence>
<evidence type="ECO:0000256" key="1">
    <source>
        <dbReference type="ARBA" id="ARBA00022723"/>
    </source>
</evidence>
<dbReference type="InterPro" id="IPR001965">
    <property type="entry name" value="Znf_PHD"/>
</dbReference>
<dbReference type="PROSITE" id="PS50016">
    <property type="entry name" value="ZF_PHD_2"/>
    <property type="match status" value="1"/>
</dbReference>
<dbReference type="Gene3D" id="3.30.40.10">
    <property type="entry name" value="Zinc/RING finger domain, C3HC4 (zinc finger)"/>
    <property type="match status" value="1"/>
</dbReference>
<dbReference type="InterPro" id="IPR011011">
    <property type="entry name" value="Znf_FYVE_PHD"/>
</dbReference>
<dbReference type="WBParaSite" id="ACOC_0000532701-mRNA-1">
    <property type="protein sequence ID" value="ACOC_0000532701-mRNA-1"/>
    <property type="gene ID" value="ACOC_0000532701"/>
</dbReference>
<evidence type="ECO:0000313" key="9">
    <source>
        <dbReference type="WBParaSite" id="ACOC_0000532701-mRNA-1"/>
    </source>
</evidence>
<dbReference type="STRING" id="334426.A0A0R3PKY0"/>
<feature type="compositionally biased region" description="Low complexity" evidence="5">
    <location>
        <begin position="509"/>
        <end position="522"/>
    </location>
</feature>
<dbReference type="InterPro" id="IPR013083">
    <property type="entry name" value="Znf_RING/FYVE/PHD"/>
</dbReference>
<dbReference type="Proteomes" id="UP000267027">
    <property type="component" value="Unassembled WGS sequence"/>
</dbReference>
<evidence type="ECO:0000259" key="6">
    <source>
        <dbReference type="PROSITE" id="PS50016"/>
    </source>
</evidence>
<name>A0A0R3PKY0_ANGCS</name>
<proteinExistence type="predicted"/>
<dbReference type="Pfam" id="PF13832">
    <property type="entry name" value="zf-HC5HC2H_2"/>
    <property type="match status" value="1"/>
</dbReference>
<dbReference type="GO" id="GO:0008270">
    <property type="term" value="F:zinc ion binding"/>
    <property type="evidence" value="ECO:0007669"/>
    <property type="project" value="UniProtKB-KW"/>
</dbReference>
<reference evidence="9" key="1">
    <citation type="submission" date="2017-02" db="UniProtKB">
        <authorList>
            <consortium name="WormBaseParasite"/>
        </authorList>
    </citation>
    <scope>IDENTIFICATION</scope>
</reference>
<evidence type="ECO:0000256" key="3">
    <source>
        <dbReference type="ARBA" id="ARBA00022833"/>
    </source>
</evidence>
<organism evidence="9">
    <name type="scientific">Angiostrongylus costaricensis</name>
    <name type="common">Nematode worm</name>
    <dbReference type="NCBI Taxonomy" id="334426"/>
    <lineage>
        <taxon>Eukaryota</taxon>
        <taxon>Metazoa</taxon>
        <taxon>Ecdysozoa</taxon>
        <taxon>Nematoda</taxon>
        <taxon>Chromadorea</taxon>
        <taxon>Rhabditida</taxon>
        <taxon>Rhabditina</taxon>
        <taxon>Rhabditomorpha</taxon>
        <taxon>Strongyloidea</taxon>
        <taxon>Metastrongylidae</taxon>
        <taxon>Angiostrongylus</taxon>
    </lineage>
</organism>
<evidence type="ECO:0000256" key="4">
    <source>
        <dbReference type="PROSITE-ProRule" id="PRU00146"/>
    </source>
</evidence>
<keyword evidence="8" id="KW-1185">Reference proteome</keyword>
<feature type="domain" description="PHD-type" evidence="6">
    <location>
        <begin position="318"/>
        <end position="368"/>
    </location>
</feature>
<feature type="region of interest" description="Disordered" evidence="5">
    <location>
        <begin position="679"/>
        <end position="705"/>
    </location>
</feature>
<keyword evidence="1" id="KW-0479">Metal-binding</keyword>
<dbReference type="Pfam" id="PF13831">
    <property type="entry name" value="PHD_2"/>
    <property type="match status" value="1"/>
</dbReference>
<dbReference type="CDD" id="cd15492">
    <property type="entry name" value="PHD_BRPF_JADE_like"/>
    <property type="match status" value="1"/>
</dbReference>
<dbReference type="SMART" id="SM00249">
    <property type="entry name" value="PHD"/>
    <property type="match status" value="1"/>
</dbReference>
<dbReference type="EMBL" id="UYYA01003864">
    <property type="protein sequence ID" value="VDM56913.1"/>
    <property type="molecule type" value="Genomic_DNA"/>
</dbReference>
<feature type="compositionally biased region" description="Basic residues" evidence="5">
    <location>
        <begin position="523"/>
        <end position="532"/>
    </location>
</feature>
<dbReference type="InterPro" id="IPR050701">
    <property type="entry name" value="Histone_Mod_Regulator"/>
</dbReference>